<feature type="compositionally biased region" description="Basic and acidic residues" evidence="4">
    <location>
        <begin position="533"/>
        <end position="543"/>
    </location>
</feature>
<sequence>MIRIKARYQSMSILPMELYKEFAEYTTNNYMLLCSVLEPALSVKNKEEMACALVHILQSTGKAKDFLTDLMMSEVDRCGENEHLIFRENTLGTKAIEEYLKLVGQKYLQDALGEFIKALYESDENCEVDASKCSAGDLGEHQSNLKMCCELAFCKIINSYCVFPRELKEVFASWRLECGNRGRPDISERLISASLFLRFLCPAIMSPSLFNLTQEYPDDRTARTLTLIAKVTQNLANFTKFGNKEEYMSFMNQFLEHEWTNMQRFLLEISNPETISNTAGFEGYIDLGRELSTLHSLLAEVVSQMDQTSASKLGPLPRILRDVHTALTNPAGVQMMAPPERMPSPPAPSCSISTGLQKMVIDSDLSGLVDFTPRSSSYSESNEPDLGLGTGGKSLSMVDLQEASRSLDTPQGNNSLDGLGVEEGALVPWSGRTPQGNHQGGPTLRRLGQSSIEGAPGRPAQLLAPLSFQNPVYQMAAGLPVSPRTNSGGVGDSGSECHSSVSSHSNNEDAVTAQTGKHGLANHAAGSSGGEEFGGRRSGEYTRRQLSLTDSQHQSGVPRQNSAGPQRRIDQPPPPPHGATRGRTPPSMLTSTPYPRPSSGSVMSSSSPDWPGSSGARLRQQSSSSKGDSPETKQRANINRPETKQRAQHKQAPPPVNPSALDRTAAWLLNMNVPYLEQESEPSHRDEHTHPDKYAAESEDRLRRQQDDKDLQMKGIISRLMSVEEELKKDHSDMQAVIDSKQKIIDAQEKRIASLDAANARLMSALTQLKERYSMQTRNGISPTNPTKLQITENGEFRNSSNC</sequence>
<name>A0AAV6GHS5_9TELE</name>
<dbReference type="InterPro" id="IPR039360">
    <property type="entry name" value="Ras_GTPase"/>
</dbReference>
<dbReference type="InterPro" id="IPR001936">
    <property type="entry name" value="RasGAP_dom"/>
</dbReference>
<organism evidence="6 7">
    <name type="scientific">Alosa alosa</name>
    <name type="common">allis shad</name>
    <dbReference type="NCBI Taxonomy" id="278164"/>
    <lineage>
        <taxon>Eukaryota</taxon>
        <taxon>Metazoa</taxon>
        <taxon>Chordata</taxon>
        <taxon>Craniata</taxon>
        <taxon>Vertebrata</taxon>
        <taxon>Euteleostomi</taxon>
        <taxon>Actinopterygii</taxon>
        <taxon>Neopterygii</taxon>
        <taxon>Teleostei</taxon>
        <taxon>Clupei</taxon>
        <taxon>Clupeiformes</taxon>
        <taxon>Clupeoidei</taxon>
        <taxon>Clupeidae</taxon>
        <taxon>Alosa</taxon>
    </lineage>
</organism>
<evidence type="ECO:0000259" key="5">
    <source>
        <dbReference type="PROSITE" id="PS50018"/>
    </source>
</evidence>
<feature type="coiled-coil region" evidence="3">
    <location>
        <begin position="745"/>
        <end position="772"/>
    </location>
</feature>
<dbReference type="Pfam" id="PF00616">
    <property type="entry name" value="RasGAP"/>
    <property type="match status" value="2"/>
</dbReference>
<keyword evidence="7" id="KW-1185">Reference proteome</keyword>
<reference evidence="6" key="1">
    <citation type="submission" date="2020-10" db="EMBL/GenBank/DDBJ databases">
        <title>Chromosome-scale genome assembly of the Allis shad, Alosa alosa.</title>
        <authorList>
            <person name="Margot Z."/>
            <person name="Christophe K."/>
            <person name="Cabau C."/>
            <person name="Louis A."/>
            <person name="Berthelot C."/>
            <person name="Parey E."/>
            <person name="Roest Crollius H."/>
            <person name="Montfort J."/>
            <person name="Robinson-Rechavi M."/>
            <person name="Bucao C."/>
            <person name="Bouchez O."/>
            <person name="Gislard M."/>
            <person name="Lluch J."/>
            <person name="Milhes M."/>
            <person name="Lampietro C."/>
            <person name="Lopez Roques C."/>
            <person name="Donnadieu C."/>
            <person name="Braasch I."/>
            <person name="Desvignes T."/>
            <person name="Postlethwait J."/>
            <person name="Bobe J."/>
            <person name="Guiguen Y."/>
        </authorList>
    </citation>
    <scope>NUCLEOTIDE SEQUENCE</scope>
    <source>
        <strain evidence="6">M-15738</strain>
        <tissue evidence="6">Blood</tissue>
    </source>
</reference>
<dbReference type="PANTHER" id="PTHR10194">
    <property type="entry name" value="RAS GTPASE-ACTIVATING PROTEINS"/>
    <property type="match status" value="1"/>
</dbReference>
<dbReference type="Gene3D" id="1.10.506.10">
    <property type="entry name" value="GTPase Activation - p120gap, domain 1"/>
    <property type="match status" value="2"/>
</dbReference>
<evidence type="ECO:0000313" key="6">
    <source>
        <dbReference type="EMBL" id="KAG5272351.1"/>
    </source>
</evidence>
<feature type="domain" description="Ras-GAP" evidence="5">
    <location>
        <begin position="45"/>
        <end position="237"/>
    </location>
</feature>
<dbReference type="Proteomes" id="UP000823561">
    <property type="component" value="Chromosome 12"/>
</dbReference>
<evidence type="ECO:0000256" key="1">
    <source>
        <dbReference type="ARBA" id="ARBA00022468"/>
    </source>
</evidence>
<feature type="region of interest" description="Disordered" evidence="4">
    <location>
        <begin position="429"/>
        <end position="458"/>
    </location>
</feature>
<dbReference type="SUPFAM" id="SSF48350">
    <property type="entry name" value="GTPase activation domain, GAP"/>
    <property type="match status" value="1"/>
</dbReference>
<feature type="region of interest" description="Disordered" evidence="4">
    <location>
        <begin position="678"/>
        <end position="707"/>
    </location>
</feature>
<evidence type="ECO:0000256" key="3">
    <source>
        <dbReference type="SAM" id="Coils"/>
    </source>
</evidence>
<dbReference type="EMBL" id="JADWDJ010000012">
    <property type="protein sequence ID" value="KAG5272351.1"/>
    <property type="molecule type" value="Genomic_DNA"/>
</dbReference>
<dbReference type="SMART" id="SM00323">
    <property type="entry name" value="RasGAP"/>
    <property type="match status" value="1"/>
</dbReference>
<protein>
    <recommendedName>
        <fullName evidence="5">Ras-GAP domain-containing protein</fullName>
    </recommendedName>
</protein>
<dbReference type="PROSITE" id="PS50018">
    <property type="entry name" value="RAS_GTPASE_ACTIV_2"/>
    <property type="match status" value="1"/>
</dbReference>
<evidence type="ECO:0000256" key="4">
    <source>
        <dbReference type="SAM" id="MobiDB-lite"/>
    </source>
</evidence>
<evidence type="ECO:0000256" key="2">
    <source>
        <dbReference type="ARBA" id="ARBA00022553"/>
    </source>
</evidence>
<dbReference type="CDD" id="cd05136">
    <property type="entry name" value="RasGAP_DAB2IP"/>
    <property type="match status" value="1"/>
</dbReference>
<dbReference type="InterPro" id="IPR021887">
    <property type="entry name" value="DAB2P_C"/>
</dbReference>
<feature type="compositionally biased region" description="Low complexity" evidence="4">
    <location>
        <begin position="597"/>
        <end position="615"/>
    </location>
</feature>
<dbReference type="GO" id="GO:0005096">
    <property type="term" value="F:GTPase activator activity"/>
    <property type="evidence" value="ECO:0007669"/>
    <property type="project" value="UniProtKB-KW"/>
</dbReference>
<dbReference type="InterPro" id="IPR023152">
    <property type="entry name" value="RasGAP_CS"/>
</dbReference>
<dbReference type="AlphaFoldDB" id="A0AAV6GHS5"/>
<comment type="caution">
    <text evidence="6">The sequence shown here is derived from an EMBL/GenBank/DDBJ whole genome shotgun (WGS) entry which is preliminary data.</text>
</comment>
<dbReference type="InterPro" id="IPR008936">
    <property type="entry name" value="Rho_GTPase_activation_prot"/>
</dbReference>
<feature type="compositionally biased region" description="Basic and acidic residues" evidence="4">
    <location>
        <begin position="681"/>
        <end position="707"/>
    </location>
</feature>
<feature type="region of interest" description="Disordered" evidence="4">
    <location>
        <begin position="372"/>
        <end position="393"/>
    </location>
</feature>
<dbReference type="PROSITE" id="PS00509">
    <property type="entry name" value="RAS_GTPASE_ACTIV_1"/>
    <property type="match status" value="1"/>
</dbReference>
<dbReference type="FunFam" id="1.10.506.10:FF:000001">
    <property type="entry name" value="Ras GTPase-activating protein nGAP isoform 2"/>
    <property type="match status" value="1"/>
</dbReference>
<keyword evidence="2" id="KW-0597">Phosphoprotein</keyword>
<keyword evidence="1" id="KW-0343">GTPase activation</keyword>
<keyword evidence="3" id="KW-0175">Coiled coil</keyword>
<accession>A0AAV6GHS5</accession>
<feature type="compositionally biased region" description="Polar residues" evidence="4">
    <location>
        <begin position="544"/>
        <end position="564"/>
    </location>
</feature>
<dbReference type="PANTHER" id="PTHR10194:SF26">
    <property type="entry name" value="DISABLED HOMOLOG 2-INTERACTING PROTEIN"/>
    <property type="match status" value="1"/>
</dbReference>
<dbReference type="Pfam" id="PF12004">
    <property type="entry name" value="DAB2P_C"/>
    <property type="match status" value="2"/>
</dbReference>
<feature type="compositionally biased region" description="Low complexity" evidence="4">
    <location>
        <begin position="493"/>
        <end position="509"/>
    </location>
</feature>
<gene>
    <name evidence="6" type="ORF">AALO_G00164530</name>
</gene>
<feature type="region of interest" description="Disordered" evidence="4">
    <location>
        <begin position="479"/>
        <end position="660"/>
    </location>
</feature>
<proteinExistence type="predicted"/>
<evidence type="ECO:0000313" key="7">
    <source>
        <dbReference type="Proteomes" id="UP000823561"/>
    </source>
</evidence>